<evidence type="ECO:0000313" key="9">
    <source>
        <dbReference type="Proteomes" id="UP000518300"/>
    </source>
</evidence>
<accession>A0A848LUS6</accession>
<keyword evidence="3 7" id="KW-0812">Transmembrane</keyword>
<evidence type="ECO:0000256" key="1">
    <source>
        <dbReference type="ARBA" id="ARBA00004141"/>
    </source>
</evidence>
<feature type="transmembrane region" description="Helical" evidence="7">
    <location>
        <begin position="474"/>
        <end position="495"/>
    </location>
</feature>
<feature type="transmembrane region" description="Helical" evidence="7">
    <location>
        <begin position="276"/>
        <end position="295"/>
    </location>
</feature>
<feature type="transmembrane region" description="Helical" evidence="7">
    <location>
        <begin position="55"/>
        <end position="75"/>
    </location>
</feature>
<feature type="transmembrane region" description="Helical" evidence="7">
    <location>
        <begin position="207"/>
        <end position="228"/>
    </location>
</feature>
<evidence type="ECO:0000256" key="7">
    <source>
        <dbReference type="SAM" id="Phobius"/>
    </source>
</evidence>
<comment type="subcellular location">
    <subcellularLocation>
        <location evidence="1">Membrane</location>
        <topology evidence="1">Multi-pass membrane protein</topology>
    </subcellularLocation>
</comment>
<dbReference type="InterPro" id="IPR004813">
    <property type="entry name" value="OPT"/>
</dbReference>
<protein>
    <submittedName>
        <fullName evidence="8">OPT family oligopeptide transporter</fullName>
    </submittedName>
</protein>
<evidence type="ECO:0000313" key="8">
    <source>
        <dbReference type="EMBL" id="NMO21094.1"/>
    </source>
</evidence>
<dbReference type="EMBL" id="JABBJJ010000295">
    <property type="protein sequence ID" value="NMO21094.1"/>
    <property type="molecule type" value="Genomic_DNA"/>
</dbReference>
<dbReference type="InterPro" id="IPR045035">
    <property type="entry name" value="YSL-like"/>
</dbReference>
<feature type="transmembrane region" description="Helical" evidence="7">
    <location>
        <begin position="603"/>
        <end position="625"/>
    </location>
</feature>
<feature type="transmembrane region" description="Helical" evidence="7">
    <location>
        <begin position="81"/>
        <end position="101"/>
    </location>
</feature>
<evidence type="ECO:0000256" key="5">
    <source>
        <dbReference type="ARBA" id="ARBA00023136"/>
    </source>
</evidence>
<feature type="compositionally biased region" description="Low complexity" evidence="6">
    <location>
        <begin position="1"/>
        <end position="13"/>
    </location>
</feature>
<dbReference type="PANTHER" id="PTHR31645">
    <property type="entry name" value="OLIGOPEPTIDE TRANSPORTER YGL114W-RELATED"/>
    <property type="match status" value="1"/>
</dbReference>
<feature type="transmembrane region" description="Helical" evidence="7">
    <location>
        <begin position="363"/>
        <end position="382"/>
    </location>
</feature>
<dbReference type="GO" id="GO:0016020">
    <property type="term" value="C:membrane"/>
    <property type="evidence" value="ECO:0007669"/>
    <property type="project" value="UniProtKB-SubCell"/>
</dbReference>
<gene>
    <name evidence="8" type="ORF">HG543_40530</name>
</gene>
<organism evidence="8 9">
    <name type="scientific">Pyxidicoccus fallax</name>
    <dbReference type="NCBI Taxonomy" id="394095"/>
    <lineage>
        <taxon>Bacteria</taxon>
        <taxon>Pseudomonadati</taxon>
        <taxon>Myxococcota</taxon>
        <taxon>Myxococcia</taxon>
        <taxon>Myxococcales</taxon>
        <taxon>Cystobacterineae</taxon>
        <taxon>Myxococcaceae</taxon>
        <taxon>Pyxidicoccus</taxon>
    </lineage>
</organism>
<evidence type="ECO:0000256" key="6">
    <source>
        <dbReference type="SAM" id="MobiDB-lite"/>
    </source>
</evidence>
<feature type="transmembrane region" description="Helical" evidence="7">
    <location>
        <begin position="248"/>
        <end position="269"/>
    </location>
</feature>
<comment type="caution">
    <text evidence="8">The sequence shown here is derived from an EMBL/GenBank/DDBJ whole genome shotgun (WGS) entry which is preliminary data.</text>
</comment>
<feature type="transmembrane region" description="Helical" evidence="7">
    <location>
        <begin position="566"/>
        <end position="591"/>
    </location>
</feature>
<dbReference type="AlphaFoldDB" id="A0A848LUS6"/>
<feature type="transmembrane region" description="Helical" evidence="7">
    <location>
        <begin position="149"/>
        <end position="169"/>
    </location>
</feature>
<evidence type="ECO:0000256" key="4">
    <source>
        <dbReference type="ARBA" id="ARBA00022989"/>
    </source>
</evidence>
<dbReference type="Pfam" id="PF03169">
    <property type="entry name" value="OPT"/>
    <property type="match status" value="1"/>
</dbReference>
<dbReference type="PANTHER" id="PTHR31645:SF0">
    <property type="entry name" value="OLIGOPEPTIDE TRANSPORTER YGL114W-RELATED"/>
    <property type="match status" value="1"/>
</dbReference>
<feature type="transmembrane region" description="Helical" evidence="7">
    <location>
        <begin position="388"/>
        <end position="408"/>
    </location>
</feature>
<proteinExistence type="predicted"/>
<keyword evidence="9" id="KW-1185">Reference proteome</keyword>
<keyword evidence="4 7" id="KW-1133">Transmembrane helix</keyword>
<dbReference type="NCBIfam" id="TIGR00728">
    <property type="entry name" value="OPT_sfam"/>
    <property type="match status" value="1"/>
</dbReference>
<keyword evidence="2" id="KW-0813">Transport</keyword>
<evidence type="ECO:0000256" key="3">
    <source>
        <dbReference type="ARBA" id="ARBA00022692"/>
    </source>
</evidence>
<feature type="transmembrane region" description="Helical" evidence="7">
    <location>
        <begin position="307"/>
        <end position="326"/>
    </location>
</feature>
<dbReference type="GO" id="GO:0035673">
    <property type="term" value="F:oligopeptide transmembrane transporter activity"/>
    <property type="evidence" value="ECO:0007669"/>
    <property type="project" value="InterPro"/>
</dbReference>
<sequence>MSHSSPSQTPSPSELRLHPPDLPPGDPGASAAKDPERYWLEHVYQGGVRQLTPRAVISGMLIGAVMCLSNLYVILKTGWSLGVTITACILAFAVFGTLRSLRVLKKDFTDLENNAMGSVASAAGYMTGGGNMAAVPALLMLTGTLPSSGWLMVWFAVISALGVFAAIPIKRQLINIEALPFPTGTATAETIRALHGHGDVARQKSRLLGGAGLIGALLVLVRDARFSWLTNIPEKASLPFTLLGKKASAWSLSFDFSLLLVGAGALVSFKTGWSMLLGAVLTYGFLAPAMVGQGVIPEVTYKAINSWAVWTGSALLVSSGLLSFAFQWRSVARSFKALSGLFGGKSKEQEAQDPLAGIECPPAWFPLGFAVLGPIAIFLMAYLFQIPWWAGVLAMPLAVVMGVIASRVTGETDTTPTKALGPVTQLIFGGLAPGNIPANVMSANATGGVGLHSADLLTDLKSGWLLGANPRQQFVAQLFGVVAGAAVVVPAFNLLVPSADMLGTEEFPAPASMVWAGVSKLLATGVSALHPSARLGALCGASLGIMLVLLEKWAPAKAKAYVPSAAGFGLAIVIPGSSSIAFFIGAAIAEVMRRKKPKLAEAAVLPVASGFIAGESLLGIGIAMAKAFGVMPK</sequence>
<feature type="transmembrane region" description="Helical" evidence="7">
    <location>
        <begin position="122"/>
        <end position="143"/>
    </location>
</feature>
<evidence type="ECO:0000256" key="2">
    <source>
        <dbReference type="ARBA" id="ARBA00022448"/>
    </source>
</evidence>
<reference evidence="8 9" key="1">
    <citation type="submission" date="2020-04" db="EMBL/GenBank/DDBJ databases">
        <title>Draft genome of Pyxidicoccus fallax type strain.</title>
        <authorList>
            <person name="Whitworth D.E."/>
        </authorList>
    </citation>
    <scope>NUCLEOTIDE SEQUENCE [LARGE SCALE GENOMIC DNA]</scope>
    <source>
        <strain evidence="8 9">DSM 14698</strain>
    </source>
</reference>
<name>A0A848LUS6_9BACT</name>
<dbReference type="RefSeq" id="WP_169350292.1">
    <property type="nucleotide sequence ID" value="NZ_JABBJJ010000295.1"/>
</dbReference>
<feature type="region of interest" description="Disordered" evidence="6">
    <location>
        <begin position="1"/>
        <end position="31"/>
    </location>
</feature>
<keyword evidence="5 7" id="KW-0472">Membrane</keyword>
<dbReference type="Proteomes" id="UP000518300">
    <property type="component" value="Unassembled WGS sequence"/>
</dbReference>